<feature type="binding site" evidence="8">
    <location>
        <begin position="29"/>
        <end position="36"/>
    </location>
    <ligand>
        <name>ATP</name>
        <dbReference type="ChEBI" id="CHEBI:30616"/>
    </ligand>
</feature>
<dbReference type="CDD" id="cd00553">
    <property type="entry name" value="NAD_synthase"/>
    <property type="match status" value="1"/>
</dbReference>
<dbReference type="InterPro" id="IPR014729">
    <property type="entry name" value="Rossmann-like_a/b/a_fold"/>
</dbReference>
<feature type="binding site" evidence="8">
    <location>
        <position position="169"/>
    </location>
    <ligand>
        <name>ATP</name>
        <dbReference type="ChEBI" id="CHEBI:30616"/>
    </ligand>
</feature>
<sequence length="250" mass="27960">MSMERRVEHLVTWIRQQVKDAGLNGALVGVSGGIDSAVVANLIKRAFPENSIGVILPINQRVEDQKDALAVVQEADLKYVGIELTQSYQTTYNEIQEQLRQSQDWNEENAQLNGANLQARLRMSTLYSVAANYGYLVVGTDNAPEHYTGYFTKYGDGGVDLVPLIHLTKGEVKEMARYLGVPSQVVDKKPSAELWEGQTDEEEMGVSYDTIDAYLRGEEIAEKDKEIIEALHRKSAHKRIMPAEPSQFES</sequence>
<organism evidence="12 13">
    <name type="scientific">Thalassobacillus devorans</name>
    <dbReference type="NCBI Taxonomy" id="279813"/>
    <lineage>
        <taxon>Bacteria</taxon>
        <taxon>Bacillati</taxon>
        <taxon>Bacillota</taxon>
        <taxon>Bacilli</taxon>
        <taxon>Bacillales</taxon>
        <taxon>Bacillaceae</taxon>
        <taxon>Thalassobacillus</taxon>
    </lineage>
</organism>
<protein>
    <recommendedName>
        <fullName evidence="8 10">NH(3)-dependent NAD(+) synthetase</fullName>
        <ecNumber evidence="8 10">6.3.1.5</ecNumber>
    </recommendedName>
</protein>
<feature type="binding site" evidence="8">
    <location>
        <position position="191"/>
    </location>
    <ligand>
        <name>ATP</name>
        <dbReference type="ChEBI" id="CHEBI:30616"/>
    </ligand>
</feature>
<keyword evidence="3 8" id="KW-0479">Metal-binding</keyword>
<name>A0ABQ1PQT4_9BACI</name>
<keyword evidence="13" id="KW-1185">Reference proteome</keyword>
<accession>A0ABQ1PQT4</accession>
<reference evidence="13" key="1">
    <citation type="journal article" date="2019" name="Int. J. Syst. Evol. Microbiol.">
        <title>The Global Catalogue of Microorganisms (GCM) 10K type strain sequencing project: providing services to taxonomists for standard genome sequencing and annotation.</title>
        <authorList>
            <consortium name="The Broad Institute Genomics Platform"/>
            <consortium name="The Broad Institute Genome Sequencing Center for Infectious Disease"/>
            <person name="Wu L."/>
            <person name="Ma J."/>
        </authorList>
    </citation>
    <scope>NUCLEOTIDE SEQUENCE [LARGE SCALE GENOMIC DNA]</scope>
    <source>
        <strain evidence="13">CCM 7282</strain>
    </source>
</reference>
<evidence type="ECO:0000313" key="12">
    <source>
        <dbReference type="EMBL" id="GGD01633.1"/>
    </source>
</evidence>
<keyword evidence="6 8" id="KW-0460">Magnesium</keyword>
<keyword evidence="2 8" id="KW-0436">Ligase</keyword>
<evidence type="ECO:0000256" key="7">
    <source>
        <dbReference type="ARBA" id="ARBA00023027"/>
    </source>
</evidence>
<keyword evidence="7 8" id="KW-0520">NAD</keyword>
<keyword evidence="4 8" id="KW-0547">Nucleotide-binding</keyword>
<comment type="catalytic activity">
    <reaction evidence="8 10">
        <text>deamido-NAD(+) + NH4(+) + ATP = AMP + diphosphate + NAD(+) + H(+)</text>
        <dbReference type="Rhea" id="RHEA:21188"/>
        <dbReference type="ChEBI" id="CHEBI:15378"/>
        <dbReference type="ChEBI" id="CHEBI:28938"/>
        <dbReference type="ChEBI" id="CHEBI:30616"/>
        <dbReference type="ChEBI" id="CHEBI:33019"/>
        <dbReference type="ChEBI" id="CHEBI:57540"/>
        <dbReference type="ChEBI" id="CHEBI:58437"/>
        <dbReference type="ChEBI" id="CHEBI:456215"/>
        <dbReference type="EC" id="6.3.1.5"/>
    </reaction>
</comment>
<evidence type="ECO:0000256" key="3">
    <source>
        <dbReference type="ARBA" id="ARBA00022723"/>
    </source>
</evidence>
<dbReference type="InterPro" id="IPR022926">
    <property type="entry name" value="NH(3)-dep_NAD(+)_synth"/>
</dbReference>
<gene>
    <name evidence="8 12" type="primary">nadE</name>
    <name evidence="12" type="ORF">GCM10007216_35440</name>
</gene>
<evidence type="ECO:0000259" key="11">
    <source>
        <dbReference type="Pfam" id="PF02540"/>
    </source>
</evidence>
<feature type="binding site" evidence="8">
    <location>
        <position position="160"/>
    </location>
    <ligand>
        <name>deamido-NAD(+)</name>
        <dbReference type="ChEBI" id="CHEBI:58437"/>
        <note>ligand shared between two neighboring subunits</note>
    </ligand>
</feature>
<comment type="similarity">
    <text evidence="1 8 9">Belongs to the NAD synthetase family.</text>
</comment>
<dbReference type="EC" id="6.3.1.5" evidence="8 10"/>
<dbReference type="Proteomes" id="UP000619534">
    <property type="component" value="Unassembled WGS sequence"/>
</dbReference>
<feature type="domain" description="NAD/GMP synthase" evidence="11">
    <location>
        <begin position="7"/>
        <end position="241"/>
    </location>
</feature>
<evidence type="ECO:0000256" key="4">
    <source>
        <dbReference type="ARBA" id="ARBA00022741"/>
    </source>
</evidence>
<evidence type="ECO:0000256" key="10">
    <source>
        <dbReference type="RuleBase" id="RU003812"/>
    </source>
</evidence>
<comment type="caution">
    <text evidence="12">The sequence shown here is derived from an EMBL/GenBank/DDBJ whole genome shotgun (WGS) entry which is preliminary data.</text>
</comment>
<evidence type="ECO:0000256" key="8">
    <source>
        <dbReference type="HAMAP-Rule" id="MF_00193"/>
    </source>
</evidence>
<feature type="binding site" evidence="8">
    <location>
        <position position="35"/>
    </location>
    <ligand>
        <name>Mg(2+)</name>
        <dbReference type="ChEBI" id="CHEBI:18420"/>
    </ligand>
</feature>
<dbReference type="Pfam" id="PF02540">
    <property type="entry name" value="NAD_synthase"/>
    <property type="match status" value="1"/>
</dbReference>
<dbReference type="HAMAP" id="MF_00193">
    <property type="entry name" value="NadE_ammonia_dep"/>
    <property type="match status" value="1"/>
</dbReference>
<evidence type="ECO:0000313" key="13">
    <source>
        <dbReference type="Proteomes" id="UP000619534"/>
    </source>
</evidence>
<feature type="binding site" evidence="8">
    <location>
        <position position="140"/>
    </location>
    <ligand>
        <name>ATP</name>
        <dbReference type="ChEBI" id="CHEBI:30616"/>
    </ligand>
</feature>
<dbReference type="InterPro" id="IPR022310">
    <property type="entry name" value="NAD/GMP_synthase"/>
</dbReference>
<feature type="binding site" evidence="8">
    <location>
        <position position="145"/>
    </location>
    <ligand>
        <name>Mg(2+)</name>
        <dbReference type="ChEBI" id="CHEBI:18420"/>
    </ligand>
</feature>
<dbReference type="InterPro" id="IPR003694">
    <property type="entry name" value="NAD_synthase"/>
</dbReference>
<dbReference type="Gene3D" id="3.40.50.620">
    <property type="entry name" value="HUPs"/>
    <property type="match status" value="1"/>
</dbReference>
<comment type="pathway">
    <text evidence="8">Cofactor biosynthesis; NAD(+) biosynthesis; NAD(+) from deamido-NAD(+) (ammonia route): step 1/1.</text>
</comment>
<evidence type="ECO:0000256" key="9">
    <source>
        <dbReference type="RuleBase" id="RU003811"/>
    </source>
</evidence>
<dbReference type="SUPFAM" id="SSF52402">
    <property type="entry name" value="Adenine nucleotide alpha hydrolases-like"/>
    <property type="match status" value="1"/>
</dbReference>
<dbReference type="EMBL" id="BMCJ01000008">
    <property type="protein sequence ID" value="GGD01633.1"/>
    <property type="molecule type" value="Genomic_DNA"/>
</dbReference>
<keyword evidence="5 8" id="KW-0067">ATP-binding</keyword>
<evidence type="ECO:0000256" key="2">
    <source>
        <dbReference type="ARBA" id="ARBA00022598"/>
    </source>
</evidence>
<feature type="binding site" description="in other chain" evidence="8">
    <location>
        <position position="153"/>
    </location>
    <ligand>
        <name>deamido-NAD(+)</name>
        <dbReference type="ChEBI" id="CHEBI:58437"/>
        <note>ligand shared between two neighboring subunits</note>
    </ligand>
</feature>
<proteinExistence type="inferred from homology"/>
<comment type="function">
    <text evidence="8">Catalyzes the ATP-dependent amidation of deamido-NAD to form NAD. Uses ammonia as a nitrogen source.</text>
</comment>
<evidence type="ECO:0000256" key="6">
    <source>
        <dbReference type="ARBA" id="ARBA00022842"/>
    </source>
</evidence>
<evidence type="ECO:0000256" key="1">
    <source>
        <dbReference type="ARBA" id="ARBA00005859"/>
    </source>
</evidence>
<dbReference type="NCBIfam" id="TIGR00552">
    <property type="entry name" value="nadE"/>
    <property type="match status" value="1"/>
</dbReference>
<comment type="subunit">
    <text evidence="8">Homodimer.</text>
</comment>
<feature type="binding site" description="in other chain" evidence="8">
    <location>
        <begin position="237"/>
        <end position="238"/>
    </location>
    <ligand>
        <name>deamido-NAD(+)</name>
        <dbReference type="ChEBI" id="CHEBI:58437"/>
        <note>ligand shared between two neighboring subunits</note>
    </ligand>
</feature>
<feature type="binding site" description="in other chain" evidence="8">
    <location>
        <position position="120"/>
    </location>
    <ligand>
        <name>deamido-NAD(+)</name>
        <dbReference type="ChEBI" id="CHEBI:58437"/>
        <note>ligand shared between two neighboring subunits</note>
    </ligand>
</feature>
<dbReference type="PANTHER" id="PTHR23090">
    <property type="entry name" value="NH 3 /GLUTAMINE-DEPENDENT NAD + SYNTHETASE"/>
    <property type="match status" value="1"/>
</dbReference>
<dbReference type="PANTHER" id="PTHR23090:SF7">
    <property type="entry name" value="NH(3)-DEPENDENT NAD(+) SYNTHETASE"/>
    <property type="match status" value="1"/>
</dbReference>
<evidence type="ECO:0000256" key="5">
    <source>
        <dbReference type="ARBA" id="ARBA00022840"/>
    </source>
</evidence>